<reference evidence="1" key="1">
    <citation type="submission" date="2018-12" db="EMBL/GenBank/DDBJ databases">
        <authorList>
            <person name="Will S."/>
            <person name="Neumann-Schaal M."/>
            <person name="Henke P."/>
        </authorList>
    </citation>
    <scope>NUCLEOTIDE SEQUENCE</scope>
    <source>
        <strain evidence="1">PCC 7102</strain>
    </source>
</reference>
<accession>A0A433UT43</accession>
<gene>
    <name evidence="1" type="ORF">DSM106972_085680</name>
</gene>
<evidence type="ECO:0000313" key="2">
    <source>
        <dbReference type="Proteomes" id="UP000271624"/>
    </source>
</evidence>
<evidence type="ECO:0000313" key="1">
    <source>
        <dbReference type="EMBL" id="RUS97018.1"/>
    </source>
</evidence>
<reference evidence="1" key="2">
    <citation type="journal article" date="2019" name="Genome Biol. Evol.">
        <title>Day and night: Metabolic profiles and evolutionary relationships of six axenic non-marine cyanobacteria.</title>
        <authorList>
            <person name="Will S.E."/>
            <person name="Henke P."/>
            <person name="Boedeker C."/>
            <person name="Huang S."/>
            <person name="Brinkmann H."/>
            <person name="Rohde M."/>
            <person name="Jarek M."/>
            <person name="Friedl T."/>
            <person name="Seufert S."/>
            <person name="Schumacher M."/>
            <person name="Overmann J."/>
            <person name="Neumann-Schaal M."/>
            <person name="Petersen J."/>
        </authorList>
    </citation>
    <scope>NUCLEOTIDE SEQUENCE [LARGE SCALE GENOMIC DNA]</scope>
    <source>
        <strain evidence="1">PCC 7102</strain>
    </source>
</reference>
<keyword evidence="2" id="KW-1185">Reference proteome</keyword>
<comment type="caution">
    <text evidence="1">The sequence shown here is derived from an EMBL/GenBank/DDBJ whole genome shotgun (WGS) entry which is preliminary data.</text>
</comment>
<proteinExistence type="predicted"/>
<dbReference type="EMBL" id="RSCL01000034">
    <property type="protein sequence ID" value="RUS97018.1"/>
    <property type="molecule type" value="Genomic_DNA"/>
</dbReference>
<name>A0A433UT43_9CYAN</name>
<dbReference type="AlphaFoldDB" id="A0A433UT43"/>
<organism evidence="1 2">
    <name type="scientific">Dulcicalothrix desertica PCC 7102</name>
    <dbReference type="NCBI Taxonomy" id="232991"/>
    <lineage>
        <taxon>Bacteria</taxon>
        <taxon>Bacillati</taxon>
        <taxon>Cyanobacteriota</taxon>
        <taxon>Cyanophyceae</taxon>
        <taxon>Nostocales</taxon>
        <taxon>Calotrichaceae</taxon>
        <taxon>Dulcicalothrix</taxon>
    </lineage>
</organism>
<sequence length="183" mass="19783">MSALVSSLILVQSAPEWTTYSQPRVTSGDSTRCQIESLQNGNQVSMTVNTGASSQGSKKDNIKCRFEMSVAIEPVQGWYAQSIEHTINGGITKAPGSKTLLNARSTFAAKELLKIKETESNPLISRFQSFPITSVISKSKQCSNSFEGSTPKMTFELEAQTQGDASVSFGAVDINIIYARCLS</sequence>
<dbReference type="Proteomes" id="UP000271624">
    <property type="component" value="Unassembled WGS sequence"/>
</dbReference>
<protein>
    <submittedName>
        <fullName evidence="1">Uncharacterized protein</fullName>
    </submittedName>
</protein>